<feature type="region of interest" description="Disordered" evidence="1">
    <location>
        <begin position="77"/>
        <end position="115"/>
    </location>
</feature>
<reference evidence="3" key="1">
    <citation type="submission" date="2021-01" db="EMBL/GenBank/DDBJ databases">
        <title>Genome sequence of Phenylobacterium sp. 20VBR1 isolated from a valley glaceir, Ny-Alesund, Svalbard.</title>
        <authorList>
            <person name="Thomas F.A."/>
            <person name="Krishnan K.P."/>
            <person name="Sinha R.K."/>
        </authorList>
    </citation>
    <scope>NUCLEOTIDE SEQUENCE</scope>
    <source>
        <strain evidence="3">20VBR1</strain>
    </source>
</reference>
<gene>
    <name evidence="3" type="ORF">JKL49_01920</name>
</gene>
<sequence>MDYDLIVVGGGIGGCALSAVMAQAGAKVLLLEASEVYEDKVRGEWIAPWGVTEVKRLGLYDLLVGAGGHHIETHISYDENRTPEAARSTPAPWASSRRACPAPLHRPSAPLPDPV</sequence>
<keyword evidence="3" id="KW-0503">Monooxygenase</keyword>
<dbReference type="AlphaFoldDB" id="A0A974P4V1"/>
<evidence type="ECO:0000256" key="1">
    <source>
        <dbReference type="SAM" id="MobiDB-lite"/>
    </source>
</evidence>
<proteinExistence type="predicted"/>
<name>A0A974P4V1_9CAUL</name>
<feature type="domain" description="FAD-binding" evidence="2">
    <location>
        <begin position="3"/>
        <end position="83"/>
    </location>
</feature>
<keyword evidence="3" id="KW-0560">Oxidoreductase</keyword>
<dbReference type="GO" id="GO:0004497">
    <property type="term" value="F:monooxygenase activity"/>
    <property type="evidence" value="ECO:0007669"/>
    <property type="project" value="UniProtKB-KW"/>
</dbReference>
<protein>
    <submittedName>
        <fullName evidence="3">FAD-dependent monooxygenase</fullName>
    </submittedName>
</protein>
<dbReference type="Gene3D" id="3.50.50.60">
    <property type="entry name" value="FAD/NAD(P)-binding domain"/>
    <property type="match status" value="1"/>
</dbReference>
<dbReference type="SUPFAM" id="SSF51905">
    <property type="entry name" value="FAD/NAD(P)-binding domain"/>
    <property type="match status" value="1"/>
</dbReference>
<dbReference type="GO" id="GO:0071949">
    <property type="term" value="F:FAD binding"/>
    <property type="evidence" value="ECO:0007669"/>
    <property type="project" value="InterPro"/>
</dbReference>
<dbReference type="InterPro" id="IPR036188">
    <property type="entry name" value="FAD/NAD-bd_sf"/>
</dbReference>
<accession>A0A974P4V1</accession>
<organism evidence="3">
    <name type="scientific">Phenylobacterium glaciei</name>
    <dbReference type="NCBI Taxonomy" id="2803784"/>
    <lineage>
        <taxon>Bacteria</taxon>
        <taxon>Pseudomonadati</taxon>
        <taxon>Pseudomonadota</taxon>
        <taxon>Alphaproteobacteria</taxon>
        <taxon>Caulobacterales</taxon>
        <taxon>Caulobacteraceae</taxon>
        <taxon>Phenylobacterium</taxon>
    </lineage>
</organism>
<dbReference type="InterPro" id="IPR002938">
    <property type="entry name" value="FAD-bd"/>
</dbReference>
<evidence type="ECO:0000313" key="3">
    <source>
        <dbReference type="EMBL" id="QQZ50429.1"/>
    </source>
</evidence>
<dbReference type="Pfam" id="PF01494">
    <property type="entry name" value="FAD_binding_3"/>
    <property type="match status" value="1"/>
</dbReference>
<evidence type="ECO:0000259" key="2">
    <source>
        <dbReference type="Pfam" id="PF01494"/>
    </source>
</evidence>
<dbReference type="EMBL" id="CP068570">
    <property type="protein sequence ID" value="QQZ50429.1"/>
    <property type="molecule type" value="Genomic_DNA"/>
</dbReference>